<name>A0A9W8YL80_9PEZI</name>
<keyword evidence="1" id="KW-0732">Signal</keyword>
<accession>A0A9W8YL80</accession>
<protein>
    <submittedName>
        <fullName evidence="2">Uncharacterized protein</fullName>
    </submittedName>
</protein>
<proteinExistence type="predicted"/>
<dbReference type="Proteomes" id="UP001140453">
    <property type="component" value="Unassembled WGS sequence"/>
</dbReference>
<keyword evidence="3" id="KW-1185">Reference proteome</keyword>
<reference evidence="2" key="1">
    <citation type="submission" date="2022-10" db="EMBL/GenBank/DDBJ databases">
        <title>Tapping the CABI collections for fungal endophytes: first genome assemblies for Collariella, Neodidymelliopsis, Ascochyta clinopodiicola, Didymella pomorum, Didymosphaeria variabile, Neocosmospora piperis and Neocucurbitaria cava.</title>
        <authorList>
            <person name="Hill R."/>
        </authorList>
    </citation>
    <scope>NUCLEOTIDE SEQUENCE</scope>
    <source>
        <strain evidence="2">IMI 355082</strain>
    </source>
</reference>
<evidence type="ECO:0000313" key="2">
    <source>
        <dbReference type="EMBL" id="KAJ4385608.1"/>
    </source>
</evidence>
<organism evidence="2 3">
    <name type="scientific">Gnomoniopsis smithogilvyi</name>
    <dbReference type="NCBI Taxonomy" id="1191159"/>
    <lineage>
        <taxon>Eukaryota</taxon>
        <taxon>Fungi</taxon>
        <taxon>Dikarya</taxon>
        <taxon>Ascomycota</taxon>
        <taxon>Pezizomycotina</taxon>
        <taxon>Sordariomycetes</taxon>
        <taxon>Sordariomycetidae</taxon>
        <taxon>Diaporthales</taxon>
        <taxon>Gnomoniaceae</taxon>
        <taxon>Gnomoniopsis</taxon>
    </lineage>
</organism>
<evidence type="ECO:0000313" key="3">
    <source>
        <dbReference type="Proteomes" id="UP001140453"/>
    </source>
</evidence>
<dbReference type="AlphaFoldDB" id="A0A9W8YL80"/>
<feature type="signal peptide" evidence="1">
    <location>
        <begin position="1"/>
        <end position="16"/>
    </location>
</feature>
<comment type="caution">
    <text evidence="2">The sequence shown here is derived from an EMBL/GenBank/DDBJ whole genome shotgun (WGS) entry which is preliminary data.</text>
</comment>
<gene>
    <name evidence="2" type="ORF">N0V93_010037</name>
</gene>
<dbReference type="EMBL" id="JAPEVB010000007">
    <property type="protein sequence ID" value="KAJ4385608.1"/>
    <property type="molecule type" value="Genomic_DNA"/>
</dbReference>
<feature type="chain" id="PRO_5040744443" evidence="1">
    <location>
        <begin position="17"/>
        <end position="107"/>
    </location>
</feature>
<evidence type="ECO:0000256" key="1">
    <source>
        <dbReference type="SAM" id="SignalP"/>
    </source>
</evidence>
<sequence>MHFSTFVLLPIAAVMAAPQVPASTTPDLNEINRGVAETQAAINKIINSKRADIAAAVDATDPSGNTSAGIGSTLGDLTTLLSGLSDTLTGVCNLRDDIGSLTSSLGL</sequence>